<dbReference type="Gene3D" id="1.10.220.10">
    <property type="entry name" value="Annexin"/>
    <property type="match status" value="1"/>
</dbReference>
<comment type="caution">
    <text evidence="1">The sequence shown here is derived from an EMBL/GenBank/DDBJ whole genome shotgun (WGS) entry which is preliminary data.</text>
</comment>
<dbReference type="OrthoDB" id="10626802at2759"/>
<dbReference type="SUPFAM" id="SSF47874">
    <property type="entry name" value="Annexin"/>
    <property type="match status" value="1"/>
</dbReference>
<evidence type="ECO:0000313" key="2">
    <source>
        <dbReference type="Proteomes" id="UP000749559"/>
    </source>
</evidence>
<dbReference type="InterPro" id="IPR037104">
    <property type="entry name" value="Annexin_sf"/>
</dbReference>
<proteinExistence type="predicted"/>
<dbReference type="GO" id="GO:0005509">
    <property type="term" value="F:calcium ion binding"/>
    <property type="evidence" value="ECO:0007669"/>
    <property type="project" value="InterPro"/>
</dbReference>
<accession>A0A8J1XRA5</accession>
<dbReference type="GO" id="GO:0005634">
    <property type="term" value="C:nucleus"/>
    <property type="evidence" value="ECO:0007669"/>
    <property type="project" value="TreeGrafter"/>
</dbReference>
<sequence>MGCTGSKTTDATTTNDITVELPSEFNDDIITKIILKALDKSDVSTAVKIILKYAYEDLITLPHAYSDAFSEDLFACINKVCTNKSLCYALTLGLNTKEKNMAMDVHSCLQRDDKKTLFEIISAGDKSELETLDVTYEAIYKTILEDDIKKAFDPQIAETLVALKKAESSCSIDNTEIDDCANKLVEAANSDSIFTNDKIFFQYLTTKTKPELKEIFEMFLKKAQRDITVEVEKFYPSDSPERICYTTACDVIRNTPLYHAQSIHNLLSSDTEEDMKQLLYIIMIQTESKIKDIKLCYKSTFFQTLAMDIKEEISEPTLQQILLKFVGKG</sequence>
<reference evidence="1" key="1">
    <citation type="submission" date="2022-03" db="EMBL/GenBank/DDBJ databases">
        <authorList>
            <person name="Martin C."/>
        </authorList>
    </citation>
    <scope>NUCLEOTIDE SEQUENCE</scope>
</reference>
<organism evidence="1 2">
    <name type="scientific">Owenia fusiformis</name>
    <name type="common">Polychaete worm</name>
    <dbReference type="NCBI Taxonomy" id="6347"/>
    <lineage>
        <taxon>Eukaryota</taxon>
        <taxon>Metazoa</taxon>
        <taxon>Spiralia</taxon>
        <taxon>Lophotrochozoa</taxon>
        <taxon>Annelida</taxon>
        <taxon>Polychaeta</taxon>
        <taxon>Sedentaria</taxon>
        <taxon>Canalipalpata</taxon>
        <taxon>Sabellida</taxon>
        <taxon>Oweniida</taxon>
        <taxon>Oweniidae</taxon>
        <taxon>Owenia</taxon>
    </lineage>
</organism>
<dbReference type="GO" id="GO:0005544">
    <property type="term" value="F:calcium-dependent phospholipid binding"/>
    <property type="evidence" value="ECO:0007669"/>
    <property type="project" value="InterPro"/>
</dbReference>
<dbReference type="GO" id="GO:0001786">
    <property type="term" value="F:phosphatidylserine binding"/>
    <property type="evidence" value="ECO:0007669"/>
    <property type="project" value="TreeGrafter"/>
</dbReference>
<protein>
    <submittedName>
        <fullName evidence="1">Uncharacterized protein</fullName>
    </submittedName>
</protein>
<gene>
    <name evidence="1" type="ORF">OFUS_LOCUS20315</name>
</gene>
<evidence type="ECO:0000313" key="1">
    <source>
        <dbReference type="EMBL" id="CAH1795834.1"/>
    </source>
</evidence>
<dbReference type="GO" id="GO:0012506">
    <property type="term" value="C:vesicle membrane"/>
    <property type="evidence" value="ECO:0007669"/>
    <property type="project" value="TreeGrafter"/>
</dbReference>
<dbReference type="Proteomes" id="UP000749559">
    <property type="component" value="Unassembled WGS sequence"/>
</dbReference>
<dbReference type="AlphaFoldDB" id="A0A8J1XRA5"/>
<dbReference type="PANTHER" id="PTHR10502:SF243">
    <property type="entry name" value="ANNEXIN"/>
    <property type="match status" value="1"/>
</dbReference>
<dbReference type="GO" id="GO:0005737">
    <property type="term" value="C:cytoplasm"/>
    <property type="evidence" value="ECO:0007669"/>
    <property type="project" value="TreeGrafter"/>
</dbReference>
<dbReference type="PANTHER" id="PTHR10502">
    <property type="entry name" value="ANNEXIN"/>
    <property type="match status" value="1"/>
</dbReference>
<dbReference type="EMBL" id="CAIIXF020000010">
    <property type="protein sequence ID" value="CAH1795834.1"/>
    <property type="molecule type" value="Genomic_DNA"/>
</dbReference>
<keyword evidence="2" id="KW-1185">Reference proteome</keyword>
<name>A0A8J1XRA5_OWEFU</name>
<dbReference type="GO" id="GO:0005886">
    <property type="term" value="C:plasma membrane"/>
    <property type="evidence" value="ECO:0007669"/>
    <property type="project" value="TreeGrafter"/>
</dbReference>